<dbReference type="RefSeq" id="WP_007276634.1">
    <property type="nucleotide sequence ID" value="NZ_ABCK01000001.1"/>
</dbReference>
<protein>
    <submittedName>
        <fullName evidence="1">Uncharacterized protein</fullName>
    </submittedName>
</protein>
<evidence type="ECO:0000313" key="1">
    <source>
        <dbReference type="EMBL" id="EDM29512.1"/>
    </source>
</evidence>
<sequence length="181" mass="20648">MDYEDCALYIYAQDSNWVPEAKLMNFLLTMNEAYDYAGNKEAVFYNGLLKSDDDTYMDFEVEEKQLRELLALYKHSNVGLLDWLGDELLKSVADDFDDVAHQEGLSIDGISYLLGEHEILNIENKRIVKTGFSFSFYCPNAPQGDLARLNKALRSDDEFMAHFSQLQDIIATECNFVIGPA</sequence>
<dbReference type="Proteomes" id="UP000004947">
    <property type="component" value="Unassembled WGS sequence"/>
</dbReference>
<evidence type="ECO:0000313" key="2">
    <source>
        <dbReference type="Proteomes" id="UP000004947"/>
    </source>
</evidence>
<reference evidence="1 2" key="1">
    <citation type="journal article" date="2010" name="J. Bacteriol.">
        <title>Genome sequence of Lentisphaera araneosa HTCC2155T, the type species of the order Lentisphaerales in the phylum Lentisphaerae.</title>
        <authorList>
            <person name="Thrash J.C."/>
            <person name="Cho J.C."/>
            <person name="Vergin K.L."/>
            <person name="Morris R.M."/>
            <person name="Giovannoni S.J."/>
        </authorList>
    </citation>
    <scope>NUCLEOTIDE SEQUENCE [LARGE SCALE GENOMIC DNA]</scope>
    <source>
        <strain evidence="1 2">HTCC2155</strain>
    </source>
</reference>
<dbReference type="EMBL" id="ABCK01000001">
    <property type="protein sequence ID" value="EDM29512.1"/>
    <property type="molecule type" value="Genomic_DNA"/>
</dbReference>
<gene>
    <name evidence="1" type="ORF">LNTAR_17218</name>
</gene>
<accession>A6DFD2</accession>
<keyword evidence="2" id="KW-1185">Reference proteome</keyword>
<organism evidence="1 2">
    <name type="scientific">Lentisphaera araneosa HTCC2155</name>
    <dbReference type="NCBI Taxonomy" id="313628"/>
    <lineage>
        <taxon>Bacteria</taxon>
        <taxon>Pseudomonadati</taxon>
        <taxon>Lentisphaerota</taxon>
        <taxon>Lentisphaeria</taxon>
        <taxon>Lentisphaerales</taxon>
        <taxon>Lentisphaeraceae</taxon>
        <taxon>Lentisphaera</taxon>
    </lineage>
</organism>
<comment type="caution">
    <text evidence="1">The sequence shown here is derived from an EMBL/GenBank/DDBJ whole genome shotgun (WGS) entry which is preliminary data.</text>
</comment>
<proteinExistence type="predicted"/>
<dbReference type="STRING" id="313628.LNTAR_17218"/>
<dbReference type="AlphaFoldDB" id="A6DFD2"/>
<name>A6DFD2_9BACT</name>